<gene>
    <name evidence="5" type="ORF">UREG_02741</name>
</gene>
<evidence type="ECO:0000256" key="3">
    <source>
        <dbReference type="ARBA" id="ARBA00023277"/>
    </source>
</evidence>
<accession>C4JHQ5</accession>
<dbReference type="OMA" id="AGWSNEV"/>
<dbReference type="GeneID" id="8437528"/>
<dbReference type="PANTHER" id="PTHR31268">
    <property type="match status" value="1"/>
</dbReference>
<dbReference type="AlphaFoldDB" id="C4JHQ5"/>
<dbReference type="GO" id="GO:0004557">
    <property type="term" value="F:alpha-galactosidase activity"/>
    <property type="evidence" value="ECO:0007669"/>
    <property type="project" value="UniProtKB-EC"/>
</dbReference>
<dbReference type="HOGENOM" id="CLU_006630_0_0_1"/>
<dbReference type="Gene3D" id="3.20.20.70">
    <property type="entry name" value="Aldolase class I"/>
    <property type="match status" value="1"/>
</dbReference>
<dbReference type="Pfam" id="PF05691">
    <property type="entry name" value="Raffinose_syn"/>
    <property type="match status" value="1"/>
</dbReference>
<keyword evidence="3" id="KW-0119">Carbohydrate metabolism</keyword>
<dbReference type="InterPro" id="IPR017853">
    <property type="entry name" value="GH"/>
</dbReference>
<dbReference type="InParanoid" id="C4JHQ5"/>
<reference evidence="6" key="1">
    <citation type="journal article" date="2009" name="Genome Res.">
        <title>Comparative genomic analyses of the human fungal pathogens Coccidioides and their relatives.</title>
        <authorList>
            <person name="Sharpton T.J."/>
            <person name="Stajich J.E."/>
            <person name="Rounsley S.D."/>
            <person name="Gardner M.J."/>
            <person name="Wortman J.R."/>
            <person name="Jordar V.S."/>
            <person name="Maiti R."/>
            <person name="Kodira C.D."/>
            <person name="Neafsey D.E."/>
            <person name="Zeng Q."/>
            <person name="Hung C.-Y."/>
            <person name="McMahan C."/>
            <person name="Muszewska A."/>
            <person name="Grynberg M."/>
            <person name="Mandel M.A."/>
            <person name="Kellner E.M."/>
            <person name="Barker B.M."/>
            <person name="Galgiani J.N."/>
            <person name="Orbach M.J."/>
            <person name="Kirkland T.N."/>
            <person name="Cole G.T."/>
            <person name="Henn M.R."/>
            <person name="Birren B.W."/>
            <person name="Taylor J.W."/>
        </authorList>
    </citation>
    <scope>NUCLEOTIDE SEQUENCE [LARGE SCALE GENOMIC DNA]</scope>
    <source>
        <strain evidence="6">UAMH 1704</strain>
    </source>
</reference>
<comment type="catalytic activity">
    <reaction evidence="4">
        <text>alpha-D-galactosyl-(1-&gt;3)-1D-myo-inositol + sucrose = raffinose + myo-inositol</text>
        <dbReference type="Rhea" id="RHEA:20161"/>
        <dbReference type="ChEBI" id="CHEBI:16634"/>
        <dbReference type="ChEBI" id="CHEBI:17268"/>
        <dbReference type="ChEBI" id="CHEBI:17505"/>
        <dbReference type="ChEBI" id="CHEBI:17992"/>
        <dbReference type="EC" id="2.4.1.82"/>
    </reaction>
</comment>
<evidence type="ECO:0000256" key="4">
    <source>
        <dbReference type="ARBA" id="ARBA00049426"/>
    </source>
</evidence>
<dbReference type="PANTHER" id="PTHR31268:SF32">
    <property type="entry name" value="GALACTINOL--SUCROSE GALACTOSYLTRANSFERASE 2-RELATED"/>
    <property type="match status" value="1"/>
</dbReference>
<comment type="catalytic activity">
    <reaction evidence="1">
        <text>Hydrolysis of terminal, non-reducing alpha-D-galactose residues in alpha-D-galactosides, including galactose oligosaccharides, galactomannans and galactolipids.</text>
        <dbReference type="EC" id="3.2.1.22"/>
    </reaction>
</comment>
<dbReference type="VEuPathDB" id="FungiDB:UREG_02741"/>
<organism evidence="5 6">
    <name type="scientific">Uncinocarpus reesii (strain UAMH 1704)</name>
    <dbReference type="NCBI Taxonomy" id="336963"/>
    <lineage>
        <taxon>Eukaryota</taxon>
        <taxon>Fungi</taxon>
        <taxon>Dikarya</taxon>
        <taxon>Ascomycota</taxon>
        <taxon>Pezizomycotina</taxon>
        <taxon>Eurotiomycetes</taxon>
        <taxon>Eurotiomycetidae</taxon>
        <taxon>Onygenales</taxon>
        <taxon>Onygenaceae</taxon>
        <taxon>Uncinocarpus</taxon>
    </lineage>
</organism>
<evidence type="ECO:0000256" key="2">
    <source>
        <dbReference type="ARBA" id="ARBA00007240"/>
    </source>
</evidence>
<protein>
    <submittedName>
        <fullName evidence="5">Uncharacterized protein</fullName>
    </submittedName>
</protein>
<dbReference type="RefSeq" id="XP_002543225.1">
    <property type="nucleotide sequence ID" value="XM_002543179.1"/>
</dbReference>
<dbReference type="EMBL" id="CH476615">
    <property type="protein sequence ID" value="EEP77892.1"/>
    <property type="molecule type" value="Genomic_DNA"/>
</dbReference>
<dbReference type="InterPro" id="IPR008811">
    <property type="entry name" value="Glycosyl_hydrolases_36"/>
</dbReference>
<evidence type="ECO:0000256" key="1">
    <source>
        <dbReference type="ARBA" id="ARBA00001255"/>
    </source>
</evidence>
<sequence length="911" mass="100827">MSYNQEASPSKEQKPSQIKFIRAAQMSMFANVSSWPPLGQVTFVKRKKDVSGGIASKDKVRFTVLLESSGSFPEQTWEVAIWHNVHGAWAELLLQKVTGTRLPIALGRQNTKSNYRRHTFSQELEFPTGGRHAAFTVKYRIDADSPWQWVNAQFGTKDGEIVFDPPRSWVEKYNDGDPAGQLADFIRNLNPELNVEHHLSEAPGAVLWSVTGKVGPAVKDKSGHAMIALGLPKEFVRNFSLVRIWSPWLAPRHGLETYRLTEDAILSAFLRKDGLSLVLLAVSGPTNVVTLLKSGESGVFISARNDEVEESDVKVLSAVAPSFDLAIAAVMYEARKCARNFVQSTPPAESYERTNNAEGVDAQWLSTWYDGLAYCTWNSLGQDLTEEKIFKALETLETNGINIANLIIDDNWQSLDNKGQSQFTRGWTSFEANPEGFPNGLRHTIDGIRTKHRNIKHIAVWHALMGYWGGISPDGELAKKYKTKIVQKADRIAGGSMLVIDPDDIHRFYNDLYSFLSVAGVDSVKTDAQFFLDALTDATDRSRFTASYQDAWSIASLRHFQAKAISCMSQAPQIIFHSQLPTTKPRILLRNSDDFFPDIPSSHPWHIFCNAHNSLLTRHLNVIPDWDMFQTNHPYASFHAAARCVSGGPIYITDEPGNHDLALVNQMTALSLDGNSIILRPAVLGSTIDVYHNYNEGHLLKVGSYTGRAHTGSGILGLFNVGGQDVVSLISITDFPGITPDTEAEYIIHAFSTGDTIAGPCDQSFLLSIGLEQGGWEILTTFPIRTFSLGGKNDKRNSGELTKVAVLGLLGKMTGVAAIVDSDVFVTPDGRLQFNVSLKAIGELGIFISNIGTKTVEDNFMVMLLGRAVPVETVKIQESRNLLSVDVLAAWKHMKLERGWSNEVTVQIFMR</sequence>
<keyword evidence="6" id="KW-1185">Reference proteome</keyword>
<dbReference type="Proteomes" id="UP000002058">
    <property type="component" value="Unassembled WGS sequence"/>
</dbReference>
<proteinExistence type="inferred from homology"/>
<dbReference type="eggNOG" id="ENOG502QPVE">
    <property type="taxonomic scope" value="Eukaryota"/>
</dbReference>
<dbReference type="SUPFAM" id="SSF51445">
    <property type="entry name" value="(Trans)glycosidases"/>
    <property type="match status" value="1"/>
</dbReference>
<dbReference type="InterPro" id="IPR013785">
    <property type="entry name" value="Aldolase_TIM"/>
</dbReference>
<evidence type="ECO:0000313" key="6">
    <source>
        <dbReference type="Proteomes" id="UP000002058"/>
    </source>
</evidence>
<name>C4JHQ5_UNCRE</name>
<dbReference type="OrthoDB" id="4664297at2759"/>
<dbReference type="FunFam" id="3.20.20.70:FF:000222">
    <property type="entry name" value="Raffinose synthase Sip1 protein"/>
    <property type="match status" value="1"/>
</dbReference>
<dbReference type="GO" id="GO:0047274">
    <property type="term" value="F:galactinol-sucrose galactosyltransferase activity"/>
    <property type="evidence" value="ECO:0007669"/>
    <property type="project" value="UniProtKB-EC"/>
</dbReference>
<evidence type="ECO:0000313" key="5">
    <source>
        <dbReference type="EMBL" id="EEP77892.1"/>
    </source>
</evidence>
<dbReference type="KEGG" id="ure:UREG_02741"/>
<comment type="similarity">
    <text evidence="2">Belongs to the glycosyl hydrolases 36 family.</text>
</comment>